<evidence type="ECO:0000256" key="2">
    <source>
        <dbReference type="SAM" id="SignalP"/>
    </source>
</evidence>
<gene>
    <name evidence="3" type="ORF">BU24DRAFT_427902</name>
</gene>
<dbReference type="InterPro" id="IPR035810">
    <property type="entry name" value="PEBP_euk"/>
</dbReference>
<organism evidence="3 4">
    <name type="scientific">Aaosphaeria arxii CBS 175.79</name>
    <dbReference type="NCBI Taxonomy" id="1450172"/>
    <lineage>
        <taxon>Eukaryota</taxon>
        <taxon>Fungi</taxon>
        <taxon>Dikarya</taxon>
        <taxon>Ascomycota</taxon>
        <taxon>Pezizomycotina</taxon>
        <taxon>Dothideomycetes</taxon>
        <taxon>Pleosporomycetidae</taxon>
        <taxon>Pleosporales</taxon>
        <taxon>Pleosporales incertae sedis</taxon>
        <taxon>Aaosphaeria</taxon>
    </lineage>
</organism>
<protein>
    <submittedName>
        <fullName evidence="3">PEBP-like protein</fullName>
    </submittedName>
</protein>
<evidence type="ECO:0000256" key="1">
    <source>
        <dbReference type="SAM" id="MobiDB-lite"/>
    </source>
</evidence>
<sequence>MLFRNAAAFLLHLFALAQSLPTDQQPLQDSVPDGLLNVRAQLFRAEIIPTVIDDFLPLIELSVTWDKKNKASLGNTLKPKKLQDQPAISLHEDRHPDGRTATDMTFIVALTDPDAPSRDDPKWSEMCHWIATNVSLSEKTVSILPVPYFGLEEEIANNKGKGHHLDELVPYKPPGPPPKTGKHRYVFLVFGPRNGTTSPLNLTKPKDRQHWGTGEERKGVRQWAAENGLVPIGANFIYAQNKKQ</sequence>
<dbReference type="AlphaFoldDB" id="A0A6A5XAD5"/>
<dbReference type="GO" id="GO:0005543">
    <property type="term" value="F:phospholipid binding"/>
    <property type="evidence" value="ECO:0007669"/>
    <property type="project" value="TreeGrafter"/>
</dbReference>
<dbReference type="OrthoDB" id="2506647at2759"/>
<dbReference type="GO" id="GO:0046578">
    <property type="term" value="P:regulation of Ras protein signal transduction"/>
    <property type="evidence" value="ECO:0007669"/>
    <property type="project" value="TreeGrafter"/>
</dbReference>
<feature type="chain" id="PRO_5025431769" evidence="2">
    <location>
        <begin position="20"/>
        <end position="244"/>
    </location>
</feature>
<feature type="compositionally biased region" description="Basic and acidic residues" evidence="1">
    <location>
        <begin position="204"/>
        <end position="218"/>
    </location>
</feature>
<proteinExistence type="predicted"/>
<feature type="region of interest" description="Disordered" evidence="1">
    <location>
        <begin position="197"/>
        <end position="218"/>
    </location>
</feature>
<dbReference type="Gene3D" id="3.90.280.10">
    <property type="entry name" value="PEBP-like"/>
    <property type="match status" value="1"/>
</dbReference>
<dbReference type="PANTHER" id="PTHR11362">
    <property type="entry name" value="PHOSPHATIDYLETHANOLAMINE-BINDING PROTEIN"/>
    <property type="match status" value="1"/>
</dbReference>
<keyword evidence="2" id="KW-0732">Signal</keyword>
<accession>A0A6A5XAD5</accession>
<dbReference type="EMBL" id="ML978077">
    <property type="protein sequence ID" value="KAF2009869.1"/>
    <property type="molecule type" value="Genomic_DNA"/>
</dbReference>
<evidence type="ECO:0000313" key="3">
    <source>
        <dbReference type="EMBL" id="KAF2009869.1"/>
    </source>
</evidence>
<dbReference type="GO" id="GO:0030162">
    <property type="term" value="P:regulation of proteolysis"/>
    <property type="evidence" value="ECO:0007669"/>
    <property type="project" value="TreeGrafter"/>
</dbReference>
<feature type="signal peptide" evidence="2">
    <location>
        <begin position="1"/>
        <end position="19"/>
    </location>
</feature>
<keyword evidence="4" id="KW-1185">Reference proteome</keyword>
<dbReference type="Proteomes" id="UP000799778">
    <property type="component" value="Unassembled WGS sequence"/>
</dbReference>
<dbReference type="GO" id="GO:0030414">
    <property type="term" value="F:peptidase inhibitor activity"/>
    <property type="evidence" value="ECO:0007669"/>
    <property type="project" value="TreeGrafter"/>
</dbReference>
<evidence type="ECO:0000313" key="4">
    <source>
        <dbReference type="Proteomes" id="UP000799778"/>
    </source>
</evidence>
<dbReference type="Pfam" id="PF01161">
    <property type="entry name" value="PBP"/>
    <property type="match status" value="1"/>
</dbReference>
<reference evidence="3" key="1">
    <citation type="journal article" date="2020" name="Stud. Mycol.">
        <title>101 Dothideomycetes genomes: a test case for predicting lifestyles and emergence of pathogens.</title>
        <authorList>
            <person name="Haridas S."/>
            <person name="Albert R."/>
            <person name="Binder M."/>
            <person name="Bloem J."/>
            <person name="Labutti K."/>
            <person name="Salamov A."/>
            <person name="Andreopoulos B."/>
            <person name="Baker S."/>
            <person name="Barry K."/>
            <person name="Bills G."/>
            <person name="Bluhm B."/>
            <person name="Cannon C."/>
            <person name="Castanera R."/>
            <person name="Culley D."/>
            <person name="Daum C."/>
            <person name="Ezra D."/>
            <person name="Gonzalez J."/>
            <person name="Henrissat B."/>
            <person name="Kuo A."/>
            <person name="Liang C."/>
            <person name="Lipzen A."/>
            <person name="Lutzoni F."/>
            <person name="Magnuson J."/>
            <person name="Mondo S."/>
            <person name="Nolan M."/>
            <person name="Ohm R."/>
            <person name="Pangilinan J."/>
            <person name="Park H.-J."/>
            <person name="Ramirez L."/>
            <person name="Alfaro M."/>
            <person name="Sun H."/>
            <person name="Tritt A."/>
            <person name="Yoshinaga Y."/>
            <person name="Zwiers L.-H."/>
            <person name="Turgeon B."/>
            <person name="Goodwin S."/>
            <person name="Spatafora J."/>
            <person name="Crous P."/>
            <person name="Grigoriev I."/>
        </authorList>
    </citation>
    <scope>NUCLEOTIDE SEQUENCE</scope>
    <source>
        <strain evidence="3">CBS 175.79</strain>
    </source>
</reference>
<dbReference type="SUPFAM" id="SSF49777">
    <property type="entry name" value="PEBP-like"/>
    <property type="match status" value="1"/>
</dbReference>
<dbReference type="PANTHER" id="PTHR11362:SF148">
    <property type="entry name" value="CARBOXYPEPTIDASE Y INHIBITOR"/>
    <property type="match status" value="1"/>
</dbReference>
<dbReference type="RefSeq" id="XP_033378208.1">
    <property type="nucleotide sequence ID" value="XM_033529342.1"/>
</dbReference>
<dbReference type="InterPro" id="IPR036610">
    <property type="entry name" value="PEBP-like_sf"/>
</dbReference>
<name>A0A6A5XAD5_9PLEO</name>
<dbReference type="InterPro" id="IPR008914">
    <property type="entry name" value="PEBP"/>
</dbReference>
<dbReference type="GeneID" id="54286739"/>
<dbReference type="CDD" id="cd00866">
    <property type="entry name" value="PEBP_euk"/>
    <property type="match status" value="1"/>
</dbReference>